<reference evidence="15" key="2">
    <citation type="submission" date="2025-08" db="UniProtKB">
        <authorList>
            <consortium name="Ensembl"/>
        </authorList>
    </citation>
    <scope>IDENTIFICATION</scope>
</reference>
<feature type="transmembrane region" description="Helical" evidence="13">
    <location>
        <begin position="24"/>
        <end position="50"/>
    </location>
</feature>
<dbReference type="PANTHER" id="PTHR26451">
    <property type="entry name" value="G_PROTEIN_RECEP_F1_2 DOMAIN-CONTAINING PROTEIN"/>
    <property type="match status" value="1"/>
</dbReference>
<dbReference type="Proteomes" id="UP001501920">
    <property type="component" value="Chromosome 16"/>
</dbReference>
<organism evidence="15 16">
    <name type="scientific">Pygocentrus nattereri</name>
    <name type="common">Red-bellied piranha</name>
    <dbReference type="NCBI Taxonomy" id="42514"/>
    <lineage>
        <taxon>Eukaryota</taxon>
        <taxon>Metazoa</taxon>
        <taxon>Chordata</taxon>
        <taxon>Craniata</taxon>
        <taxon>Vertebrata</taxon>
        <taxon>Euteleostomi</taxon>
        <taxon>Actinopterygii</taxon>
        <taxon>Neopterygii</taxon>
        <taxon>Teleostei</taxon>
        <taxon>Ostariophysi</taxon>
        <taxon>Characiformes</taxon>
        <taxon>Characoidei</taxon>
        <taxon>Pygocentrus</taxon>
    </lineage>
</organism>
<feature type="transmembrane region" description="Helical" evidence="13">
    <location>
        <begin position="140"/>
        <end position="161"/>
    </location>
</feature>
<dbReference type="GO" id="GO:0005549">
    <property type="term" value="F:odorant binding"/>
    <property type="evidence" value="ECO:0007669"/>
    <property type="project" value="TreeGrafter"/>
</dbReference>
<feature type="transmembrane region" description="Helical" evidence="13">
    <location>
        <begin position="194"/>
        <end position="213"/>
    </location>
</feature>
<dbReference type="OMA" id="TRVAICK"/>
<dbReference type="GO" id="GO:0004984">
    <property type="term" value="F:olfactory receptor activity"/>
    <property type="evidence" value="ECO:0007669"/>
    <property type="project" value="InterPro"/>
</dbReference>
<evidence type="ECO:0000256" key="12">
    <source>
        <dbReference type="ARBA" id="ARBA00023224"/>
    </source>
</evidence>
<dbReference type="GO" id="GO:0004930">
    <property type="term" value="F:G protein-coupled receptor activity"/>
    <property type="evidence" value="ECO:0007669"/>
    <property type="project" value="UniProtKB-KW"/>
</dbReference>
<evidence type="ECO:0000256" key="8">
    <source>
        <dbReference type="ARBA" id="ARBA00023136"/>
    </source>
</evidence>
<keyword evidence="10" id="KW-0675">Receptor</keyword>
<keyword evidence="16" id="KW-1185">Reference proteome</keyword>
<keyword evidence="11" id="KW-0325">Glycoprotein</keyword>
<dbReference type="GO" id="GO:0005886">
    <property type="term" value="C:plasma membrane"/>
    <property type="evidence" value="ECO:0007669"/>
    <property type="project" value="UniProtKB-SubCell"/>
</dbReference>
<sequence length="295" mass="33951">MDNISSSDIFTFTALSETDWTSKFILFIFALPGYFLTVIVNSTLVTIIVLEKTLHQPMYFFLCNLCINELYGATGFYPKLLSDLLLGNNTISFQECVFQNFVIFTYALSEFTNLTVMAFDRYIAICSPLSYHNIMTPLTVWKFVVFIWMFPCCSALIMILMTLRFPICKTQINKLVCDHMSMERLACSTDMTQFVLNGLFTCIFCGLVFFFFYSYAKIIIVCKQSKQGQKFKSTCLPHLIGFLNYIVYLPQTLQHFNSALILVIPPFVNPIIYGIKLSPIRTHALYFAKKLQFNA</sequence>
<evidence type="ECO:0000256" key="3">
    <source>
        <dbReference type="ARBA" id="ARBA00022606"/>
    </source>
</evidence>
<dbReference type="Pfam" id="PF13853">
    <property type="entry name" value="7tm_4"/>
    <property type="match status" value="1"/>
</dbReference>
<evidence type="ECO:0000256" key="7">
    <source>
        <dbReference type="ARBA" id="ARBA00023040"/>
    </source>
</evidence>
<keyword evidence="7" id="KW-0297">G-protein coupled receptor</keyword>
<accession>A0A3B4CJR9</accession>
<feature type="transmembrane region" description="Helical" evidence="13">
    <location>
        <begin position="256"/>
        <end position="275"/>
    </location>
</feature>
<dbReference type="SUPFAM" id="SSF81321">
    <property type="entry name" value="Family A G protein-coupled receptor-like"/>
    <property type="match status" value="1"/>
</dbReference>
<protein>
    <submittedName>
        <fullName evidence="15">Odorant receptor, family 61, subfamily C, member 1</fullName>
    </submittedName>
</protein>
<evidence type="ECO:0000256" key="13">
    <source>
        <dbReference type="SAM" id="Phobius"/>
    </source>
</evidence>
<dbReference type="AlphaFoldDB" id="A0A3B4CJR9"/>
<dbReference type="InterPro" id="IPR000725">
    <property type="entry name" value="Olfact_rcpt"/>
</dbReference>
<dbReference type="FunFam" id="1.20.1070.10:FF:000024">
    <property type="entry name" value="Olfactory receptor"/>
    <property type="match status" value="1"/>
</dbReference>
<keyword evidence="12" id="KW-0807">Transducer</keyword>
<keyword evidence="6 13" id="KW-1133">Transmembrane helix</keyword>
<comment type="subcellular location">
    <subcellularLocation>
        <location evidence="1">Cell membrane</location>
        <topology evidence="1">Multi-pass membrane protein</topology>
    </subcellularLocation>
</comment>
<dbReference type="Ensembl" id="ENSPNAT00000018654.2">
    <property type="protein sequence ID" value="ENSPNAP00000011628.1"/>
    <property type="gene ID" value="ENSPNAG00000017297.2"/>
</dbReference>
<dbReference type="GeneTree" id="ENSGT00950000183023"/>
<dbReference type="PROSITE" id="PS00237">
    <property type="entry name" value="G_PROTEIN_RECEP_F1_1"/>
    <property type="match status" value="1"/>
</dbReference>
<evidence type="ECO:0000256" key="9">
    <source>
        <dbReference type="ARBA" id="ARBA00023157"/>
    </source>
</evidence>
<evidence type="ECO:0000256" key="10">
    <source>
        <dbReference type="ARBA" id="ARBA00023170"/>
    </source>
</evidence>
<dbReference type="InterPro" id="IPR017452">
    <property type="entry name" value="GPCR_Rhodpsn_7TM"/>
</dbReference>
<keyword evidence="5" id="KW-0552">Olfaction</keyword>
<dbReference type="PROSITE" id="PS50262">
    <property type="entry name" value="G_PROTEIN_RECEP_F1_2"/>
    <property type="match status" value="1"/>
</dbReference>
<feature type="domain" description="G-protein coupled receptors family 1 profile" evidence="14">
    <location>
        <begin position="40"/>
        <end position="250"/>
    </location>
</feature>
<dbReference type="Gene3D" id="1.20.1070.10">
    <property type="entry name" value="Rhodopsin 7-helix transmembrane proteins"/>
    <property type="match status" value="1"/>
</dbReference>
<reference evidence="15 16" key="1">
    <citation type="submission" date="2020-10" db="EMBL/GenBank/DDBJ databases">
        <title>Pygocentrus nattereri (red-bellied piranha) genome, fPygNat1, primary haplotype.</title>
        <authorList>
            <person name="Myers G."/>
            <person name="Meyer A."/>
            <person name="Karagic N."/>
            <person name="Pippel M."/>
            <person name="Winkler S."/>
            <person name="Tracey A."/>
            <person name="Wood J."/>
            <person name="Formenti G."/>
            <person name="Howe K."/>
            <person name="Fedrigo O."/>
            <person name="Jarvis E.D."/>
        </authorList>
    </citation>
    <scope>NUCLEOTIDE SEQUENCE [LARGE SCALE GENOMIC DNA]</scope>
</reference>
<evidence type="ECO:0000256" key="6">
    <source>
        <dbReference type="ARBA" id="ARBA00022989"/>
    </source>
</evidence>
<feature type="transmembrane region" description="Helical" evidence="13">
    <location>
        <begin position="57"/>
        <end position="77"/>
    </location>
</feature>
<name>A0A3B4CJR9_PYGNA</name>
<dbReference type="InterPro" id="IPR052921">
    <property type="entry name" value="GPCR1_Superfamily_Member"/>
</dbReference>
<feature type="transmembrane region" description="Helical" evidence="13">
    <location>
        <begin position="234"/>
        <end position="250"/>
    </location>
</feature>
<evidence type="ECO:0000256" key="2">
    <source>
        <dbReference type="ARBA" id="ARBA00022475"/>
    </source>
</evidence>
<evidence type="ECO:0000256" key="4">
    <source>
        <dbReference type="ARBA" id="ARBA00022692"/>
    </source>
</evidence>
<keyword evidence="4 13" id="KW-0812">Transmembrane</keyword>
<evidence type="ECO:0000259" key="14">
    <source>
        <dbReference type="PROSITE" id="PS50262"/>
    </source>
</evidence>
<evidence type="ECO:0000313" key="16">
    <source>
        <dbReference type="Proteomes" id="UP001501920"/>
    </source>
</evidence>
<keyword evidence="9" id="KW-1015">Disulfide bond</keyword>
<proteinExistence type="predicted"/>
<evidence type="ECO:0000256" key="11">
    <source>
        <dbReference type="ARBA" id="ARBA00023180"/>
    </source>
</evidence>
<reference evidence="15" key="3">
    <citation type="submission" date="2025-09" db="UniProtKB">
        <authorList>
            <consortium name="Ensembl"/>
        </authorList>
    </citation>
    <scope>IDENTIFICATION</scope>
</reference>
<dbReference type="InterPro" id="IPR000276">
    <property type="entry name" value="GPCR_Rhodpsn"/>
</dbReference>
<dbReference type="PANTHER" id="PTHR26451:SF860">
    <property type="entry name" value="ODORANT RECEPTOR-RELATED"/>
    <property type="match status" value="1"/>
</dbReference>
<evidence type="ECO:0000256" key="1">
    <source>
        <dbReference type="ARBA" id="ARBA00004651"/>
    </source>
</evidence>
<evidence type="ECO:0000256" key="5">
    <source>
        <dbReference type="ARBA" id="ARBA00022725"/>
    </source>
</evidence>
<keyword evidence="3" id="KW-0716">Sensory transduction</keyword>
<evidence type="ECO:0000313" key="15">
    <source>
        <dbReference type="Ensembl" id="ENSPNAP00000011628.1"/>
    </source>
</evidence>
<keyword evidence="8 13" id="KW-0472">Membrane</keyword>
<keyword evidence="2" id="KW-1003">Cell membrane</keyword>
<feature type="transmembrane region" description="Helical" evidence="13">
    <location>
        <begin position="97"/>
        <end position="119"/>
    </location>
</feature>
<dbReference type="PRINTS" id="PR00245">
    <property type="entry name" value="OLFACTORYR"/>
</dbReference>